<dbReference type="Proteomes" id="UP000276133">
    <property type="component" value="Unassembled WGS sequence"/>
</dbReference>
<name>A0A3M7SFM4_BRAPC</name>
<accession>A0A3M7SFM4</accession>
<sequence>MSTIVSHQFQTDIWIFSSKKIDLKCSKIDINAKNNQKIESSLEITNISILFCFDPSSLFFNLKNHNNRIPEET</sequence>
<dbReference type="AlphaFoldDB" id="A0A3M7SFM4"/>
<keyword evidence="2" id="KW-1185">Reference proteome</keyword>
<protein>
    <submittedName>
        <fullName evidence="1">Uncharacterized protein</fullName>
    </submittedName>
</protein>
<evidence type="ECO:0000313" key="1">
    <source>
        <dbReference type="EMBL" id="RNA34475.1"/>
    </source>
</evidence>
<evidence type="ECO:0000313" key="2">
    <source>
        <dbReference type="Proteomes" id="UP000276133"/>
    </source>
</evidence>
<comment type="caution">
    <text evidence="1">The sequence shown here is derived from an EMBL/GenBank/DDBJ whole genome shotgun (WGS) entry which is preliminary data.</text>
</comment>
<gene>
    <name evidence="1" type="ORF">BpHYR1_037450</name>
</gene>
<dbReference type="EMBL" id="REGN01001474">
    <property type="protein sequence ID" value="RNA34475.1"/>
    <property type="molecule type" value="Genomic_DNA"/>
</dbReference>
<proteinExistence type="predicted"/>
<reference evidence="1 2" key="1">
    <citation type="journal article" date="2018" name="Sci. Rep.">
        <title>Genomic signatures of local adaptation to the degree of environmental predictability in rotifers.</title>
        <authorList>
            <person name="Franch-Gras L."/>
            <person name="Hahn C."/>
            <person name="Garcia-Roger E.M."/>
            <person name="Carmona M.J."/>
            <person name="Serra M."/>
            <person name="Gomez A."/>
        </authorList>
    </citation>
    <scope>NUCLEOTIDE SEQUENCE [LARGE SCALE GENOMIC DNA]</scope>
    <source>
        <strain evidence="1">HYR1</strain>
    </source>
</reference>
<organism evidence="1 2">
    <name type="scientific">Brachionus plicatilis</name>
    <name type="common">Marine rotifer</name>
    <name type="synonym">Brachionus muelleri</name>
    <dbReference type="NCBI Taxonomy" id="10195"/>
    <lineage>
        <taxon>Eukaryota</taxon>
        <taxon>Metazoa</taxon>
        <taxon>Spiralia</taxon>
        <taxon>Gnathifera</taxon>
        <taxon>Rotifera</taxon>
        <taxon>Eurotatoria</taxon>
        <taxon>Monogononta</taxon>
        <taxon>Pseudotrocha</taxon>
        <taxon>Ploima</taxon>
        <taxon>Brachionidae</taxon>
        <taxon>Brachionus</taxon>
    </lineage>
</organism>